<dbReference type="SUPFAM" id="SSF53448">
    <property type="entry name" value="Nucleotide-diphospho-sugar transferases"/>
    <property type="match status" value="1"/>
</dbReference>
<dbReference type="PROSITE" id="PS00600">
    <property type="entry name" value="AA_TRANSFER_CLASS_3"/>
    <property type="match status" value="1"/>
</dbReference>
<dbReference type="Pfam" id="PF02348">
    <property type="entry name" value="CTP_transf_3"/>
    <property type="match status" value="1"/>
</dbReference>
<comment type="cofactor">
    <cofactor evidence="1">
        <name>pyridoxal 5'-phosphate</name>
        <dbReference type="ChEBI" id="CHEBI:597326"/>
    </cofactor>
</comment>
<dbReference type="InterPro" id="IPR005814">
    <property type="entry name" value="Aminotrans_3"/>
</dbReference>
<evidence type="ECO:0000313" key="4">
    <source>
        <dbReference type="Proteomes" id="UP000507962"/>
    </source>
</evidence>
<dbReference type="PANTHER" id="PTHR43713:SF3">
    <property type="entry name" value="GLUTAMATE-1-SEMIALDEHYDE 2,1-AMINOMUTASE 1, CHLOROPLASTIC-RELATED"/>
    <property type="match status" value="1"/>
</dbReference>
<sequence>MGSSRLPGKTMMDLAGTPLLNRVLRQLSGSTLLDEVVVATSKDSSDDIIAGFAETQAFRVVRGPEDDVLSRYVLAADVSDADIVVRITADCPLHSPDTVDEVIEGFIDAGVDYASNVSPYTRPEGQDVEVFTREVLSQASVNAEMATDREHVTPWIRRKANIKRLDFLHSSPVQSPQRWSVDYLDDLEFARCVWSWLDRQGAGPFIFEEIMTAVKESSAVPGSSIINEGFYLSLFKEATGEAACPLDLKKSYSWLERSDQVIPGAAQTYSKSWRHHIKGVTPIFLDSGAGSVVTDVDGNQYVDLIQGLLPNILGYANEEVNLAAHERALKGHSFSLPHPIEVQLAERLCRLIPCAEMVRFGKNGSDATAGAVRVARAYTEREHVAVCGYHGWQDWFIGTTSRSAGVPGAVRKLAHPFPYNDPEALDTLLSSMPNQFAAVIMEPVNFYWPDKGYLEKVKEITHRHGALLIFDEICSGFHFGLGGAQKIFGVTPDLATFGKAIGNGWPISCIVGRKDVMKVFEDAFVSFTFAGDVAAMAAAMKVLDLLESGDTYHRMTAAGTKLFDGAQVMAAAAGLKDVFQIYGHPHWAIFSFIDENGNDDSATRALWIQELTRRGVLILTTFNISSTLDESLVTKVLSAFAHAFKRVQLARKLGVDPKDWLDGPIPVPAFRARV</sequence>
<keyword evidence="4" id="KW-1185">Reference proteome</keyword>
<dbReference type="AlphaFoldDB" id="A0A4V6ILS1"/>
<dbReference type="InterPro" id="IPR015421">
    <property type="entry name" value="PyrdxlP-dep_Trfase_major"/>
</dbReference>
<evidence type="ECO:0000313" key="3">
    <source>
        <dbReference type="EMBL" id="VFQ46148.1"/>
    </source>
</evidence>
<proteinExistence type="predicted"/>
<reference evidence="3 4" key="1">
    <citation type="submission" date="2019-03" db="EMBL/GenBank/DDBJ databases">
        <authorList>
            <person name="Nijsse B."/>
        </authorList>
    </citation>
    <scope>NUCLEOTIDE SEQUENCE [LARGE SCALE GENOMIC DNA]</scope>
    <source>
        <strain evidence="3">Desulfoluna butyratoxydans MSL71</strain>
    </source>
</reference>
<dbReference type="InterPro" id="IPR029044">
    <property type="entry name" value="Nucleotide-diphossugar_trans"/>
</dbReference>
<dbReference type="InterPro" id="IPR003329">
    <property type="entry name" value="Cytidylyl_trans"/>
</dbReference>
<evidence type="ECO:0000256" key="2">
    <source>
        <dbReference type="ARBA" id="ARBA00022898"/>
    </source>
</evidence>
<dbReference type="InterPro" id="IPR015422">
    <property type="entry name" value="PyrdxlP-dep_Trfase_small"/>
</dbReference>
<dbReference type="InterPro" id="IPR015424">
    <property type="entry name" value="PyrdxlP-dep_Trfase"/>
</dbReference>
<keyword evidence="2" id="KW-0663">Pyridoxal phosphate</keyword>
<organism evidence="3 4">
    <name type="scientific">Desulfoluna butyratoxydans</name>
    <dbReference type="NCBI Taxonomy" id="231438"/>
    <lineage>
        <taxon>Bacteria</taxon>
        <taxon>Pseudomonadati</taxon>
        <taxon>Thermodesulfobacteriota</taxon>
        <taxon>Desulfobacteria</taxon>
        <taxon>Desulfobacterales</taxon>
        <taxon>Desulfolunaceae</taxon>
        <taxon>Desulfoluna</taxon>
    </lineage>
</organism>
<dbReference type="Gene3D" id="3.90.550.10">
    <property type="entry name" value="Spore Coat Polysaccharide Biosynthesis Protein SpsA, Chain A"/>
    <property type="match status" value="1"/>
</dbReference>
<dbReference type="EMBL" id="CAADHO010000007">
    <property type="protein sequence ID" value="VFQ46148.1"/>
    <property type="molecule type" value="Genomic_DNA"/>
</dbReference>
<dbReference type="GO" id="GO:0030170">
    <property type="term" value="F:pyridoxal phosphate binding"/>
    <property type="evidence" value="ECO:0007669"/>
    <property type="project" value="InterPro"/>
</dbReference>
<protein>
    <submittedName>
        <fullName evidence="3">Pyridoxal phosphate-dependent transferase</fullName>
    </submittedName>
</protein>
<keyword evidence="3" id="KW-0808">Transferase</keyword>
<dbReference type="Pfam" id="PF00202">
    <property type="entry name" value="Aminotran_3"/>
    <property type="match status" value="1"/>
</dbReference>
<dbReference type="Gene3D" id="3.90.1150.10">
    <property type="entry name" value="Aspartate Aminotransferase, domain 1"/>
    <property type="match status" value="1"/>
</dbReference>
<dbReference type="CDD" id="cd02518">
    <property type="entry name" value="GT2_SpsF"/>
    <property type="match status" value="1"/>
</dbReference>
<gene>
    <name evidence="3" type="ORF">MSL71_38110</name>
</gene>
<name>A0A4V6ILS1_9BACT</name>
<dbReference type="PANTHER" id="PTHR43713">
    <property type="entry name" value="GLUTAMATE-1-SEMIALDEHYDE 2,1-AMINOMUTASE"/>
    <property type="match status" value="1"/>
</dbReference>
<dbReference type="SUPFAM" id="SSF53383">
    <property type="entry name" value="PLP-dependent transferases"/>
    <property type="match status" value="1"/>
</dbReference>
<dbReference type="Gene3D" id="3.40.640.10">
    <property type="entry name" value="Type I PLP-dependent aspartate aminotransferase-like (Major domain)"/>
    <property type="match status" value="1"/>
</dbReference>
<dbReference type="GO" id="GO:0008483">
    <property type="term" value="F:transaminase activity"/>
    <property type="evidence" value="ECO:0007669"/>
    <property type="project" value="InterPro"/>
</dbReference>
<evidence type="ECO:0000256" key="1">
    <source>
        <dbReference type="ARBA" id="ARBA00001933"/>
    </source>
</evidence>
<dbReference type="InterPro" id="IPR049704">
    <property type="entry name" value="Aminotrans_3_PPA_site"/>
</dbReference>
<dbReference type="Proteomes" id="UP000507962">
    <property type="component" value="Unassembled WGS sequence"/>
</dbReference>
<accession>A0A4V6ILS1</accession>